<protein>
    <recommendedName>
        <fullName evidence="4">dTTP/UTP pyrophosphatase</fullName>
        <shortName evidence="4">dTTPase/UTPase</shortName>
        <ecNumber evidence="4">3.6.1.9</ecNumber>
    </recommendedName>
    <alternativeName>
        <fullName evidence="4">Nucleoside triphosphate pyrophosphatase</fullName>
    </alternativeName>
    <alternativeName>
        <fullName evidence="4">Nucleotide pyrophosphatase</fullName>
        <shortName evidence="4">Nucleotide PPase</shortName>
    </alternativeName>
</protein>
<feature type="site" description="Important for substrate specificity" evidence="4">
    <location>
        <position position="45"/>
    </location>
</feature>
<comment type="catalytic activity">
    <reaction evidence="4">
        <text>UTP + H2O = UMP + diphosphate + H(+)</text>
        <dbReference type="Rhea" id="RHEA:29395"/>
        <dbReference type="ChEBI" id="CHEBI:15377"/>
        <dbReference type="ChEBI" id="CHEBI:15378"/>
        <dbReference type="ChEBI" id="CHEBI:33019"/>
        <dbReference type="ChEBI" id="CHEBI:46398"/>
        <dbReference type="ChEBI" id="CHEBI:57865"/>
        <dbReference type="EC" id="3.6.1.9"/>
    </reaction>
</comment>
<comment type="subcellular location">
    <subcellularLocation>
        <location evidence="4">Cytoplasm</location>
    </subcellularLocation>
</comment>
<dbReference type="InterPro" id="IPR029001">
    <property type="entry name" value="ITPase-like_fam"/>
</dbReference>
<evidence type="ECO:0000256" key="2">
    <source>
        <dbReference type="ARBA" id="ARBA00022801"/>
    </source>
</evidence>
<dbReference type="Pfam" id="PF02545">
    <property type="entry name" value="Maf"/>
    <property type="match status" value="1"/>
</dbReference>
<reference evidence="5" key="2">
    <citation type="submission" date="2020-09" db="EMBL/GenBank/DDBJ databases">
        <authorList>
            <person name="Sun Q."/>
            <person name="Kim S."/>
        </authorList>
    </citation>
    <scope>NUCLEOTIDE SEQUENCE</scope>
    <source>
        <strain evidence="5">KCTC 12870</strain>
    </source>
</reference>
<comment type="function">
    <text evidence="4">Nucleoside triphosphate pyrophosphatase that hydrolyzes dTTP and UTP. May have a dual role in cell division arrest and in preventing the incorporation of modified nucleotides into cellular nucleic acids.</text>
</comment>
<comment type="caution">
    <text evidence="5">The sequence shown here is derived from an EMBL/GenBank/DDBJ whole genome shotgun (WGS) entry which is preliminary data.</text>
</comment>
<dbReference type="GO" id="GO:0009117">
    <property type="term" value="P:nucleotide metabolic process"/>
    <property type="evidence" value="ECO:0007669"/>
    <property type="project" value="UniProtKB-KW"/>
</dbReference>
<dbReference type="RefSeq" id="WP_189512072.1">
    <property type="nucleotide sequence ID" value="NZ_BMXG01000004.1"/>
</dbReference>
<dbReference type="InterPro" id="IPR003697">
    <property type="entry name" value="Maf-like"/>
</dbReference>
<feature type="site" description="Important for substrate specificity" evidence="4">
    <location>
        <position position="187"/>
    </location>
</feature>
<proteinExistence type="inferred from homology"/>
<feature type="active site" description="Proton acceptor" evidence="4">
    <location>
        <position position="102"/>
    </location>
</feature>
<dbReference type="HAMAP" id="MF_00528">
    <property type="entry name" value="Maf"/>
    <property type="match status" value="1"/>
</dbReference>
<comment type="caution">
    <text evidence="4">Lacks conserved residue(s) required for the propagation of feature annotation.</text>
</comment>
<feature type="site" description="Important for substrate specificity" evidence="4">
    <location>
        <position position="103"/>
    </location>
</feature>
<dbReference type="AlphaFoldDB" id="A0A8J3DHU8"/>
<evidence type="ECO:0000256" key="4">
    <source>
        <dbReference type="HAMAP-Rule" id="MF_00528"/>
    </source>
</evidence>
<dbReference type="Gene3D" id="3.90.950.10">
    <property type="match status" value="1"/>
</dbReference>
<evidence type="ECO:0000313" key="5">
    <source>
        <dbReference type="EMBL" id="GHB94675.1"/>
    </source>
</evidence>
<dbReference type="PANTHER" id="PTHR43213">
    <property type="entry name" value="BIFUNCTIONAL DTTP/UTP PYROPHOSPHATASE/METHYLTRANSFERASE PROTEIN-RELATED"/>
    <property type="match status" value="1"/>
</dbReference>
<dbReference type="Proteomes" id="UP000642829">
    <property type="component" value="Unassembled WGS sequence"/>
</dbReference>
<keyword evidence="3 4" id="KW-0546">Nucleotide metabolism</keyword>
<dbReference type="EC" id="3.6.1.9" evidence="4"/>
<dbReference type="SUPFAM" id="SSF52972">
    <property type="entry name" value="ITPase-like"/>
    <property type="match status" value="1"/>
</dbReference>
<comment type="cofactor">
    <cofactor evidence="1 4">
        <name>a divalent metal cation</name>
        <dbReference type="ChEBI" id="CHEBI:60240"/>
    </cofactor>
</comment>
<name>A0A8J3DHU8_9BACT</name>
<evidence type="ECO:0000313" key="6">
    <source>
        <dbReference type="Proteomes" id="UP000642829"/>
    </source>
</evidence>
<dbReference type="PANTHER" id="PTHR43213:SF5">
    <property type="entry name" value="BIFUNCTIONAL DTTP_UTP PYROPHOSPHATASE_METHYLTRANSFERASE PROTEIN-RELATED"/>
    <property type="match status" value="1"/>
</dbReference>
<gene>
    <name evidence="5" type="ORF">GCM10007047_07740</name>
</gene>
<reference evidence="5" key="1">
    <citation type="journal article" date="2014" name="Int. J. Syst. Evol. Microbiol.">
        <title>Complete genome sequence of Corynebacterium casei LMG S-19264T (=DSM 44701T), isolated from a smear-ripened cheese.</title>
        <authorList>
            <consortium name="US DOE Joint Genome Institute (JGI-PGF)"/>
            <person name="Walter F."/>
            <person name="Albersmeier A."/>
            <person name="Kalinowski J."/>
            <person name="Ruckert C."/>
        </authorList>
    </citation>
    <scope>NUCLEOTIDE SEQUENCE</scope>
    <source>
        <strain evidence="5">KCTC 12870</strain>
    </source>
</reference>
<dbReference type="GO" id="GO:0005737">
    <property type="term" value="C:cytoplasm"/>
    <property type="evidence" value="ECO:0007669"/>
    <property type="project" value="UniProtKB-SubCell"/>
</dbReference>
<sequence length="229" mass="25667">MSLCLRLFWRLESRNTALHLEQSTTATSADTRAFDRLVLASASPRRSFLLEQLGLRFDVCPAQVEEHEEPDSCPRETVLHNAQIKAEYVAAQRPETLVLGCDTIVALEEEVLHKPSTIEAAYEMLTKLSGRTHTVYTGICLRSVEGGINEAHYVTSEVTFHTLSREAIDQYFRVVNPLDKAGAYGIQEGREMIVSKLDGSLNNVMGLPTEYLRARLRGLGLWDRMEVAS</sequence>
<comment type="similarity">
    <text evidence="4">Belongs to the Maf family. YhdE subfamily.</text>
</comment>
<evidence type="ECO:0000256" key="1">
    <source>
        <dbReference type="ARBA" id="ARBA00001968"/>
    </source>
</evidence>
<organism evidence="5 6">
    <name type="scientific">Cerasicoccus arenae</name>
    <dbReference type="NCBI Taxonomy" id="424488"/>
    <lineage>
        <taxon>Bacteria</taxon>
        <taxon>Pseudomonadati</taxon>
        <taxon>Verrucomicrobiota</taxon>
        <taxon>Opitutia</taxon>
        <taxon>Puniceicoccales</taxon>
        <taxon>Cerasicoccaceae</taxon>
        <taxon>Cerasicoccus</taxon>
    </lineage>
</organism>
<keyword evidence="2 4" id="KW-0378">Hydrolase</keyword>
<evidence type="ECO:0000256" key="3">
    <source>
        <dbReference type="ARBA" id="ARBA00023080"/>
    </source>
</evidence>
<dbReference type="CDD" id="cd00555">
    <property type="entry name" value="Maf"/>
    <property type="match status" value="1"/>
</dbReference>
<dbReference type="GO" id="GO:0047429">
    <property type="term" value="F:nucleoside triphosphate diphosphatase activity"/>
    <property type="evidence" value="ECO:0007669"/>
    <property type="project" value="UniProtKB-EC"/>
</dbReference>
<accession>A0A8J3DHU8</accession>
<keyword evidence="4" id="KW-0963">Cytoplasm</keyword>
<dbReference type="NCBIfam" id="TIGR00172">
    <property type="entry name" value="maf"/>
    <property type="match status" value="1"/>
</dbReference>
<dbReference type="EMBL" id="BMXG01000004">
    <property type="protein sequence ID" value="GHB94675.1"/>
    <property type="molecule type" value="Genomic_DNA"/>
</dbReference>
<keyword evidence="6" id="KW-1185">Reference proteome</keyword>
<comment type="catalytic activity">
    <reaction evidence="4">
        <text>dTTP + H2O = dTMP + diphosphate + H(+)</text>
        <dbReference type="Rhea" id="RHEA:28534"/>
        <dbReference type="ChEBI" id="CHEBI:15377"/>
        <dbReference type="ChEBI" id="CHEBI:15378"/>
        <dbReference type="ChEBI" id="CHEBI:33019"/>
        <dbReference type="ChEBI" id="CHEBI:37568"/>
        <dbReference type="ChEBI" id="CHEBI:63528"/>
        <dbReference type="EC" id="3.6.1.9"/>
    </reaction>
</comment>